<feature type="transmembrane region" description="Helical" evidence="1">
    <location>
        <begin position="83"/>
        <end position="104"/>
    </location>
</feature>
<dbReference type="AlphaFoldDB" id="A0A426XV02"/>
<evidence type="ECO:0000313" key="2">
    <source>
        <dbReference type="EMBL" id="RRT43296.1"/>
    </source>
</evidence>
<evidence type="ECO:0008006" key="4">
    <source>
        <dbReference type="Google" id="ProtNLM"/>
    </source>
</evidence>
<organism evidence="2 3">
    <name type="scientific">Ensete ventricosum</name>
    <name type="common">Abyssinian banana</name>
    <name type="synonym">Musa ensete</name>
    <dbReference type="NCBI Taxonomy" id="4639"/>
    <lineage>
        <taxon>Eukaryota</taxon>
        <taxon>Viridiplantae</taxon>
        <taxon>Streptophyta</taxon>
        <taxon>Embryophyta</taxon>
        <taxon>Tracheophyta</taxon>
        <taxon>Spermatophyta</taxon>
        <taxon>Magnoliopsida</taxon>
        <taxon>Liliopsida</taxon>
        <taxon>Zingiberales</taxon>
        <taxon>Musaceae</taxon>
        <taxon>Ensete</taxon>
    </lineage>
</organism>
<name>A0A426XV02_ENSVE</name>
<gene>
    <name evidence="2" type="ORF">B296_00048804</name>
</gene>
<accession>A0A426XV02</accession>
<dbReference type="Proteomes" id="UP000287651">
    <property type="component" value="Unassembled WGS sequence"/>
</dbReference>
<dbReference type="EMBL" id="AMZH03017258">
    <property type="protein sequence ID" value="RRT43296.1"/>
    <property type="molecule type" value="Genomic_DNA"/>
</dbReference>
<evidence type="ECO:0000313" key="3">
    <source>
        <dbReference type="Proteomes" id="UP000287651"/>
    </source>
</evidence>
<reference evidence="2 3" key="1">
    <citation type="journal article" date="2014" name="Agronomy (Basel)">
        <title>A Draft Genome Sequence for Ensete ventricosum, the Drought-Tolerant Tree Against Hunger.</title>
        <authorList>
            <person name="Harrison J."/>
            <person name="Moore K.A."/>
            <person name="Paszkiewicz K."/>
            <person name="Jones T."/>
            <person name="Grant M."/>
            <person name="Ambacheew D."/>
            <person name="Muzemil S."/>
            <person name="Studholme D.J."/>
        </authorList>
    </citation>
    <scope>NUCLEOTIDE SEQUENCE [LARGE SCALE GENOMIC DNA]</scope>
</reference>
<feature type="transmembrane region" description="Helical" evidence="1">
    <location>
        <begin position="50"/>
        <end position="71"/>
    </location>
</feature>
<dbReference type="Pfam" id="PF12056">
    <property type="entry name" value="DUF3537"/>
    <property type="match status" value="1"/>
</dbReference>
<protein>
    <recommendedName>
        <fullName evidence="4">Transmembrane protein</fullName>
    </recommendedName>
</protein>
<sequence>MEANTSSSTEPLLPSRALYGRSLSCIDNELRSFHSCLRWMCVDQFDIRHVVVSLSLFLLLGVFVPIASHFVLSCAPTCCVYGVVVQLSVTSTFGLSYVCLSTFAHRYSLCRFLFLDKMYFGNLNHTCHYINDLL</sequence>
<evidence type="ECO:0000256" key="1">
    <source>
        <dbReference type="SAM" id="Phobius"/>
    </source>
</evidence>
<dbReference type="InterPro" id="IPR021924">
    <property type="entry name" value="DUF3537"/>
</dbReference>
<comment type="caution">
    <text evidence="2">The sequence shown here is derived from an EMBL/GenBank/DDBJ whole genome shotgun (WGS) entry which is preliminary data.</text>
</comment>
<proteinExistence type="predicted"/>
<dbReference type="PANTHER" id="PTHR31963:SF29">
    <property type="entry name" value="OS02G0566400 PROTEIN"/>
    <property type="match status" value="1"/>
</dbReference>
<dbReference type="PANTHER" id="PTHR31963">
    <property type="entry name" value="RAS GUANINE NUCLEOTIDE EXCHANGE FACTOR K"/>
    <property type="match status" value="1"/>
</dbReference>
<keyword evidence="1" id="KW-1133">Transmembrane helix</keyword>
<keyword evidence="1" id="KW-0812">Transmembrane</keyword>
<keyword evidence="1" id="KW-0472">Membrane</keyword>